<keyword evidence="4" id="KW-0393">Immunoglobulin domain</keyword>
<reference evidence="7" key="2">
    <citation type="submission" date="2025-09" db="UniProtKB">
        <authorList>
            <consortium name="Ensembl"/>
        </authorList>
    </citation>
    <scope>IDENTIFICATION</scope>
</reference>
<evidence type="ECO:0000256" key="2">
    <source>
        <dbReference type="ARBA" id="ARBA00023130"/>
    </source>
</evidence>
<evidence type="ECO:0000313" key="7">
    <source>
        <dbReference type="Ensembl" id="ENSSGRP00000045546.1"/>
    </source>
</evidence>
<keyword evidence="2" id="KW-1064">Adaptive immunity</keyword>
<dbReference type="InParanoid" id="A0A672NBT6"/>
<evidence type="ECO:0000259" key="6">
    <source>
        <dbReference type="PROSITE" id="PS50835"/>
    </source>
</evidence>
<dbReference type="Gene3D" id="2.60.40.10">
    <property type="entry name" value="Immunoglobulins"/>
    <property type="match status" value="1"/>
</dbReference>
<evidence type="ECO:0000313" key="8">
    <source>
        <dbReference type="Proteomes" id="UP000472262"/>
    </source>
</evidence>
<proteinExistence type="predicted"/>
<dbReference type="InterPro" id="IPR003599">
    <property type="entry name" value="Ig_sub"/>
</dbReference>
<dbReference type="Pfam" id="PF07686">
    <property type="entry name" value="V-set"/>
    <property type="match status" value="1"/>
</dbReference>
<dbReference type="InterPro" id="IPR013106">
    <property type="entry name" value="Ig_V-set"/>
</dbReference>
<sequence length="126" mass="14187">MLSSLFVFPDNVLSNAITSRSTKQHVLEGGKVTISCNYSGSNINSLQWYRQSSNTAPEFILQAFEGLGPQQKDRYIAEVRKNEKQIDLEISKTEMADAAVYYCALVPTVTGNPSTLYKNLRYDFHI</sequence>
<dbReference type="PANTHER" id="PTHR19367">
    <property type="entry name" value="T-CELL RECEPTOR ALPHA CHAIN V REGION"/>
    <property type="match status" value="1"/>
</dbReference>
<evidence type="ECO:0000256" key="3">
    <source>
        <dbReference type="ARBA" id="ARBA00023170"/>
    </source>
</evidence>
<dbReference type="SMART" id="SM00406">
    <property type="entry name" value="IGv"/>
    <property type="match status" value="1"/>
</dbReference>
<dbReference type="InterPro" id="IPR036179">
    <property type="entry name" value="Ig-like_dom_sf"/>
</dbReference>
<accession>A0A672NBT6</accession>
<name>A0A672NBT6_SINGR</name>
<feature type="domain" description="Ig-like" evidence="6">
    <location>
        <begin position="9"/>
        <end position="103"/>
    </location>
</feature>
<organism evidence="7 8">
    <name type="scientific">Sinocyclocheilus grahami</name>
    <name type="common">Dianchi golden-line fish</name>
    <name type="synonym">Barbus grahami</name>
    <dbReference type="NCBI Taxonomy" id="75366"/>
    <lineage>
        <taxon>Eukaryota</taxon>
        <taxon>Metazoa</taxon>
        <taxon>Chordata</taxon>
        <taxon>Craniata</taxon>
        <taxon>Vertebrata</taxon>
        <taxon>Euteleostomi</taxon>
        <taxon>Actinopterygii</taxon>
        <taxon>Neopterygii</taxon>
        <taxon>Teleostei</taxon>
        <taxon>Ostariophysi</taxon>
        <taxon>Cypriniformes</taxon>
        <taxon>Cyprinidae</taxon>
        <taxon>Cyprininae</taxon>
        <taxon>Sinocyclocheilus</taxon>
    </lineage>
</organism>
<dbReference type="Ensembl" id="ENSSGRT00000048731.1">
    <property type="protein sequence ID" value="ENSSGRP00000045546.1"/>
    <property type="gene ID" value="ENSSGRG00000024427.1"/>
</dbReference>
<dbReference type="AlphaFoldDB" id="A0A672NBT6"/>
<protein>
    <submittedName>
        <fullName evidence="7">Si:ch211-106g8.56</fullName>
    </submittedName>
</protein>
<dbReference type="GO" id="GO:0042101">
    <property type="term" value="C:T cell receptor complex"/>
    <property type="evidence" value="ECO:0007669"/>
    <property type="project" value="UniProtKB-KW"/>
</dbReference>
<dbReference type="SUPFAM" id="SSF48726">
    <property type="entry name" value="Immunoglobulin"/>
    <property type="match status" value="1"/>
</dbReference>
<dbReference type="PROSITE" id="PS50835">
    <property type="entry name" value="IG_LIKE"/>
    <property type="match status" value="1"/>
</dbReference>
<dbReference type="InterPro" id="IPR007110">
    <property type="entry name" value="Ig-like_dom"/>
</dbReference>
<evidence type="ECO:0000256" key="4">
    <source>
        <dbReference type="ARBA" id="ARBA00023319"/>
    </source>
</evidence>
<keyword evidence="1" id="KW-0732">Signal</keyword>
<keyword evidence="8" id="KW-1185">Reference proteome</keyword>
<keyword evidence="3" id="KW-0675">Receptor</keyword>
<dbReference type="GO" id="GO:0002250">
    <property type="term" value="P:adaptive immune response"/>
    <property type="evidence" value="ECO:0007669"/>
    <property type="project" value="UniProtKB-KW"/>
</dbReference>
<keyword evidence="5" id="KW-0391">Immunity</keyword>
<keyword evidence="5" id="KW-1279">T cell receptor</keyword>
<evidence type="ECO:0000256" key="1">
    <source>
        <dbReference type="ARBA" id="ARBA00022729"/>
    </source>
</evidence>
<reference evidence="7" key="1">
    <citation type="submission" date="2025-08" db="UniProtKB">
        <authorList>
            <consortium name="Ensembl"/>
        </authorList>
    </citation>
    <scope>IDENTIFICATION</scope>
</reference>
<evidence type="ECO:0000256" key="5">
    <source>
        <dbReference type="ARBA" id="ARBA00043266"/>
    </source>
</evidence>
<dbReference type="SMART" id="SM00409">
    <property type="entry name" value="IG"/>
    <property type="match status" value="1"/>
</dbReference>
<dbReference type="OMA" id="TWVINCT"/>
<dbReference type="Proteomes" id="UP000472262">
    <property type="component" value="Unassembled WGS sequence"/>
</dbReference>
<dbReference type="InterPro" id="IPR013783">
    <property type="entry name" value="Ig-like_fold"/>
</dbReference>
<dbReference type="PANTHER" id="PTHR19367:SF18">
    <property type="entry name" value="T CELL RECEPTOR ALPHA VARIABLE 16"/>
    <property type="match status" value="1"/>
</dbReference>
<dbReference type="InterPro" id="IPR051287">
    <property type="entry name" value="TCR_variable_region"/>
</dbReference>